<gene>
    <name evidence="2" type="ORF">DXG03_004147</name>
</gene>
<evidence type="ECO:0000313" key="2">
    <source>
        <dbReference type="EMBL" id="KAG5638381.1"/>
    </source>
</evidence>
<organism evidence="2 3">
    <name type="scientific">Asterophora parasitica</name>
    <dbReference type="NCBI Taxonomy" id="117018"/>
    <lineage>
        <taxon>Eukaryota</taxon>
        <taxon>Fungi</taxon>
        <taxon>Dikarya</taxon>
        <taxon>Basidiomycota</taxon>
        <taxon>Agaricomycotina</taxon>
        <taxon>Agaricomycetes</taxon>
        <taxon>Agaricomycetidae</taxon>
        <taxon>Agaricales</taxon>
        <taxon>Tricholomatineae</taxon>
        <taxon>Lyophyllaceae</taxon>
        <taxon>Asterophora</taxon>
    </lineage>
</organism>
<name>A0A9P7K4W9_9AGAR</name>
<sequence>MPPRILVNPNEVTCPDFALPDWAAARGALISGTLDDATAIIRLTESWNANNFAEKAMWARQLAQEERDRIEAKLEQEQRDEEMEDRKKHSTKYTPISENPPPDTMPIFVSPYALARLRKGQYVEMWYFTNDGISYAQHNSTMHDEDTMVQVADKDSRA</sequence>
<accession>A0A9P7K4W9</accession>
<dbReference type="AlphaFoldDB" id="A0A9P7K4W9"/>
<evidence type="ECO:0000256" key="1">
    <source>
        <dbReference type="SAM" id="MobiDB-lite"/>
    </source>
</evidence>
<feature type="non-terminal residue" evidence="2">
    <location>
        <position position="1"/>
    </location>
</feature>
<keyword evidence="3" id="KW-1185">Reference proteome</keyword>
<comment type="caution">
    <text evidence="2">The sequence shown here is derived from an EMBL/GenBank/DDBJ whole genome shotgun (WGS) entry which is preliminary data.</text>
</comment>
<protein>
    <submittedName>
        <fullName evidence="2">Uncharacterized protein</fullName>
    </submittedName>
</protein>
<feature type="region of interest" description="Disordered" evidence="1">
    <location>
        <begin position="69"/>
        <end position="104"/>
    </location>
</feature>
<reference evidence="2" key="2">
    <citation type="submission" date="2021-10" db="EMBL/GenBank/DDBJ databases">
        <title>Phylogenomics reveals ancestral predisposition of the termite-cultivated fungus Termitomyces towards a domesticated lifestyle.</title>
        <authorList>
            <person name="Auxier B."/>
            <person name="Grum-Grzhimaylo A."/>
            <person name="Cardenas M.E."/>
            <person name="Lodge J.D."/>
            <person name="Laessoe T."/>
            <person name="Pedersen O."/>
            <person name="Smith M.E."/>
            <person name="Kuyper T.W."/>
            <person name="Franco-Molano E.A."/>
            <person name="Baroni T.J."/>
            <person name="Aanen D.K."/>
        </authorList>
    </citation>
    <scope>NUCLEOTIDE SEQUENCE</scope>
    <source>
        <strain evidence="2">AP01</strain>
        <tissue evidence="2">Mycelium</tissue>
    </source>
</reference>
<dbReference type="OrthoDB" id="2688210at2759"/>
<dbReference type="EMBL" id="JABCKV010002448">
    <property type="protein sequence ID" value="KAG5638381.1"/>
    <property type="molecule type" value="Genomic_DNA"/>
</dbReference>
<proteinExistence type="predicted"/>
<dbReference type="Proteomes" id="UP000775547">
    <property type="component" value="Unassembled WGS sequence"/>
</dbReference>
<evidence type="ECO:0000313" key="3">
    <source>
        <dbReference type="Proteomes" id="UP000775547"/>
    </source>
</evidence>
<reference evidence="2" key="1">
    <citation type="submission" date="2020-07" db="EMBL/GenBank/DDBJ databases">
        <authorList>
            <person name="Nieuwenhuis M."/>
            <person name="Van De Peppel L.J.J."/>
        </authorList>
    </citation>
    <scope>NUCLEOTIDE SEQUENCE</scope>
    <source>
        <strain evidence="2">AP01</strain>
        <tissue evidence="2">Mycelium</tissue>
    </source>
</reference>